<gene>
    <name evidence="2" type="ORF">SAMN05660197_0580</name>
</gene>
<keyword evidence="2" id="KW-0489">Methyltransferase</keyword>
<dbReference type="GO" id="GO:0032259">
    <property type="term" value="P:methylation"/>
    <property type="evidence" value="ECO:0007669"/>
    <property type="project" value="UniProtKB-KW"/>
</dbReference>
<keyword evidence="2" id="KW-0808">Transferase</keyword>
<evidence type="ECO:0000313" key="2">
    <source>
        <dbReference type="EMBL" id="SMC08806.1"/>
    </source>
</evidence>
<dbReference type="CDD" id="cd02440">
    <property type="entry name" value="AdoMet_MTases"/>
    <property type="match status" value="1"/>
</dbReference>
<keyword evidence="3" id="KW-1185">Reference proteome</keyword>
<dbReference type="Pfam" id="PF13847">
    <property type="entry name" value="Methyltransf_31"/>
    <property type="match status" value="1"/>
</dbReference>
<dbReference type="InterPro" id="IPR025714">
    <property type="entry name" value="Methyltranfer_dom"/>
</dbReference>
<reference evidence="3" key="1">
    <citation type="submission" date="2017-04" db="EMBL/GenBank/DDBJ databases">
        <authorList>
            <person name="Varghese N."/>
            <person name="Submissions S."/>
        </authorList>
    </citation>
    <scope>NUCLEOTIDE SEQUENCE [LARGE SCALE GENOMIC DNA]</scope>
    <source>
        <strain evidence="3">DSM 16512</strain>
    </source>
</reference>
<dbReference type="RefSeq" id="WP_084275068.1">
    <property type="nucleotide sequence ID" value="NZ_AP026671.1"/>
</dbReference>
<dbReference type="STRING" id="1069081.SAMN05660197_0580"/>
<sequence length="217" mass="25521">MNLTQEMSKVEVKGFEAKFYDRLMDIITFGYYPFFIRKAIKDLNLQKGQRILDFGAGTGRNALLMHRYVGDEGEIVGLEIGKEMQEQFLRNCNAYQNIKLENLRIDSPLPFNEEFDVVFISFVLHGFIQDKRDIIIQNAYNALKPHGTFAILDYANFDVDKAPWYVRFPIQKVECPLAQDFIERDTKKMLESFGFENFEESFYFGGYVRLLKAKRWK</sequence>
<feature type="domain" description="Methyltransferase" evidence="1">
    <location>
        <begin position="46"/>
        <end position="155"/>
    </location>
</feature>
<dbReference type="Proteomes" id="UP000192602">
    <property type="component" value="Unassembled WGS sequence"/>
</dbReference>
<evidence type="ECO:0000313" key="3">
    <source>
        <dbReference type="Proteomes" id="UP000192602"/>
    </source>
</evidence>
<dbReference type="PANTHER" id="PTHR43861">
    <property type="entry name" value="TRANS-ACONITATE 2-METHYLTRANSFERASE-RELATED"/>
    <property type="match status" value="1"/>
</dbReference>
<dbReference type="Gene3D" id="3.40.50.150">
    <property type="entry name" value="Vaccinia Virus protein VP39"/>
    <property type="match status" value="1"/>
</dbReference>
<dbReference type="InterPro" id="IPR029063">
    <property type="entry name" value="SAM-dependent_MTases_sf"/>
</dbReference>
<dbReference type="OrthoDB" id="9804312at2"/>
<organism evidence="2 3">
    <name type="scientific">Nitratiruptor tergarcus DSM 16512</name>
    <dbReference type="NCBI Taxonomy" id="1069081"/>
    <lineage>
        <taxon>Bacteria</taxon>
        <taxon>Pseudomonadati</taxon>
        <taxon>Campylobacterota</taxon>
        <taxon>Epsilonproteobacteria</taxon>
        <taxon>Nautiliales</taxon>
        <taxon>Nitratiruptoraceae</taxon>
        <taxon>Nitratiruptor</taxon>
    </lineage>
</organism>
<proteinExistence type="predicted"/>
<name>A0A1W1WRD3_9BACT</name>
<dbReference type="EMBL" id="FWWZ01000001">
    <property type="protein sequence ID" value="SMC08806.1"/>
    <property type="molecule type" value="Genomic_DNA"/>
</dbReference>
<evidence type="ECO:0000259" key="1">
    <source>
        <dbReference type="Pfam" id="PF13847"/>
    </source>
</evidence>
<dbReference type="SUPFAM" id="SSF53335">
    <property type="entry name" value="S-adenosyl-L-methionine-dependent methyltransferases"/>
    <property type="match status" value="1"/>
</dbReference>
<dbReference type="AlphaFoldDB" id="A0A1W1WRD3"/>
<protein>
    <submittedName>
        <fullName evidence="2">Demethylmenaquinone methyltransferase / 2-methoxy-6-polyprenyl-1,4-benzoquinol methylase</fullName>
    </submittedName>
</protein>
<accession>A0A1W1WRD3</accession>
<dbReference type="GO" id="GO:0008168">
    <property type="term" value="F:methyltransferase activity"/>
    <property type="evidence" value="ECO:0007669"/>
    <property type="project" value="UniProtKB-KW"/>
</dbReference>
<dbReference type="PANTHER" id="PTHR43861:SF1">
    <property type="entry name" value="TRANS-ACONITATE 2-METHYLTRANSFERASE"/>
    <property type="match status" value="1"/>
</dbReference>